<dbReference type="EMBL" id="AEEH01000037">
    <property type="protein sequence ID" value="EFM25418.1"/>
    <property type="molecule type" value="Genomic_DNA"/>
</dbReference>
<evidence type="ECO:0000256" key="8">
    <source>
        <dbReference type="ARBA" id="ARBA00023285"/>
    </source>
</evidence>
<organism evidence="19 20">
    <name type="scientific">Peptoniphilus duerdenii ATCC BAA-1640</name>
    <dbReference type="NCBI Taxonomy" id="862517"/>
    <lineage>
        <taxon>Bacteria</taxon>
        <taxon>Bacillati</taxon>
        <taxon>Bacillota</taxon>
        <taxon>Tissierellia</taxon>
        <taxon>Tissierellales</taxon>
        <taxon>Peptoniphilaceae</taxon>
        <taxon>Peptoniphilus</taxon>
    </lineage>
</organism>
<dbReference type="GO" id="GO:0070573">
    <property type="term" value="F:metallodipeptidase activity"/>
    <property type="evidence" value="ECO:0007669"/>
    <property type="project" value="TreeGrafter"/>
</dbReference>
<dbReference type="RefSeq" id="WP_008901766.1">
    <property type="nucleotide sequence ID" value="NZ_GL397071.1"/>
</dbReference>
<feature type="domain" description="Peptidase M20 dimerisation" evidence="18">
    <location>
        <begin position="209"/>
        <end position="284"/>
    </location>
</feature>
<keyword evidence="3" id="KW-0645">Protease</keyword>
<dbReference type="InterPro" id="IPR011650">
    <property type="entry name" value="Peptidase_M20_dimer"/>
</dbReference>
<comment type="catalytic activity">
    <reaction evidence="9">
        <text>Hydrolysis of dipeptides, preferentially hydrophobic dipeptides including prolyl amino acids.</text>
        <dbReference type="EC" id="3.4.13.18"/>
    </reaction>
</comment>
<keyword evidence="7" id="KW-0482">Metalloprotease</keyword>
<dbReference type="OrthoDB" id="9773892at2"/>
<sequence length="485" mass="54608">MSKLKHLEPAKLFYYFEEITKIPRCSMHEEQIADYLCKFAKDRDLEHYRDSANNVIIVKKPSPGYEDVEPIILQGHMDMVCEKIFESKHDFSKDPIDFIVDRDLIIAKETTLGADNGVAVAMMLALLDEENLQNPRLECLFTTNEESGMTGARNLDSSPLTAKRLINLDSEEEGVATVACAGGQRSLLIYKIEREEFKDTRDFYELSISGLKGGHSGTSIDKGYANAIVRLARALYRLNEKFDIKLISINGGVKENAIPRRASAKLAIKPEDLNEVRLLIIRLNAEYVKELGKIDPDVRLNFEASQEEKYHYKDELKDKVISVLNVIPNGVLTFSKDIPGLVESSSNLGVIREEDDELTIISTLRSSRGSLKEFLSDKNKILAEAFGAEYKVVSSYPEWQYEDHSEVRDLVADSYLKLFNKNIEFYAIHGGLECAIFKETIGSIDMVSIGPSMSGIHAPGESLSISSTKRVYELLKEVLKNTKDK</sequence>
<dbReference type="InterPro" id="IPR002933">
    <property type="entry name" value="Peptidase_M20"/>
</dbReference>
<evidence type="ECO:0000256" key="7">
    <source>
        <dbReference type="ARBA" id="ARBA00023049"/>
    </source>
</evidence>
<evidence type="ECO:0000313" key="20">
    <source>
        <dbReference type="Proteomes" id="UP000003280"/>
    </source>
</evidence>
<dbReference type="FunFam" id="3.40.630.10:FF:000015">
    <property type="entry name" value="Aminoacyl-histidine dipeptidase PepD"/>
    <property type="match status" value="1"/>
</dbReference>
<dbReference type="FunFam" id="3.40.630.10:FF:000018">
    <property type="entry name" value="Aminoacyl-histidine dipeptidase PepD"/>
    <property type="match status" value="1"/>
</dbReference>
<dbReference type="EC" id="3.4.13.18" evidence="10"/>
<dbReference type="Gene3D" id="3.40.630.10">
    <property type="entry name" value="Zn peptidases"/>
    <property type="match status" value="2"/>
</dbReference>
<proteinExistence type="inferred from homology"/>
<evidence type="ECO:0000256" key="13">
    <source>
        <dbReference type="ARBA" id="ARBA00071271"/>
    </source>
</evidence>
<evidence type="ECO:0000256" key="3">
    <source>
        <dbReference type="ARBA" id="ARBA00022670"/>
    </source>
</evidence>
<evidence type="ECO:0000313" key="19">
    <source>
        <dbReference type="EMBL" id="EFM25418.1"/>
    </source>
</evidence>
<evidence type="ECO:0000256" key="1">
    <source>
        <dbReference type="ARBA" id="ARBA00001941"/>
    </source>
</evidence>
<dbReference type="SUPFAM" id="SSF53187">
    <property type="entry name" value="Zn-dependent exopeptidases"/>
    <property type="match status" value="1"/>
</dbReference>
<keyword evidence="8" id="KW-0170">Cobalt</keyword>
<reference evidence="19 20" key="1">
    <citation type="submission" date="2010-07" db="EMBL/GenBank/DDBJ databases">
        <authorList>
            <person name="Muzny D."/>
            <person name="Qin X."/>
            <person name="Deng J."/>
            <person name="Jiang H."/>
            <person name="Liu Y."/>
            <person name="Qu J."/>
            <person name="Song X.-Z."/>
            <person name="Zhang L."/>
            <person name="Thornton R."/>
            <person name="Coyle M."/>
            <person name="Francisco L."/>
            <person name="Jackson L."/>
            <person name="Javaid M."/>
            <person name="Korchina V."/>
            <person name="Kovar C."/>
            <person name="Mata R."/>
            <person name="Mathew T."/>
            <person name="Ngo R."/>
            <person name="Nguyen L."/>
            <person name="Nguyen N."/>
            <person name="Okwuonu G."/>
            <person name="Ongeri F."/>
            <person name="Pham C."/>
            <person name="Simmons D."/>
            <person name="Wilczek-Boney K."/>
            <person name="Hale W."/>
            <person name="Jakkamsetti A."/>
            <person name="Pham P."/>
            <person name="Ruth R."/>
            <person name="San Lucas F."/>
            <person name="Warren J."/>
            <person name="Zhang J."/>
            <person name="Zhao Z."/>
            <person name="Zhou C."/>
            <person name="Zhu D."/>
            <person name="Lee S."/>
            <person name="Bess C."/>
            <person name="Blankenburg K."/>
            <person name="Forbes L."/>
            <person name="Fu Q."/>
            <person name="Gubbala S."/>
            <person name="Hirani K."/>
            <person name="Jayaseelan J.C."/>
            <person name="Lara F."/>
            <person name="Munidasa M."/>
            <person name="Palculict T."/>
            <person name="Patil S."/>
            <person name="Pu L.-L."/>
            <person name="Saada N."/>
            <person name="Tang L."/>
            <person name="Weissenberger G."/>
            <person name="Zhu Y."/>
            <person name="Hemphill L."/>
            <person name="Shang Y."/>
            <person name="Youmans B."/>
            <person name="Ayvaz T."/>
            <person name="Ross M."/>
            <person name="Santibanez J."/>
            <person name="Aqrawi P."/>
            <person name="Gross S."/>
            <person name="Joshi V."/>
            <person name="Fowler G."/>
            <person name="Nazareth L."/>
            <person name="Reid J."/>
            <person name="Worley K."/>
            <person name="Petrosino J."/>
            <person name="Highlander S."/>
            <person name="Gibbs R."/>
        </authorList>
    </citation>
    <scope>NUCLEOTIDE SEQUENCE [LARGE SCALE GENOMIC DNA]</scope>
    <source>
        <strain evidence="19 20">ATCC BAA-1640</strain>
    </source>
</reference>
<evidence type="ECO:0000256" key="4">
    <source>
        <dbReference type="ARBA" id="ARBA00022723"/>
    </source>
</evidence>
<keyword evidence="5" id="KW-0378">Hydrolase</keyword>
<dbReference type="NCBIfam" id="TIGR01893">
    <property type="entry name" value="aa-his-dipept"/>
    <property type="match status" value="1"/>
</dbReference>
<dbReference type="AlphaFoldDB" id="E0NLB3"/>
<name>E0NLB3_9FIRM</name>
<protein>
    <recommendedName>
        <fullName evidence="13">Cytosol non-specific dipeptidase</fullName>
        <ecNumber evidence="10">3.4.13.18</ecNumber>
    </recommendedName>
    <alternativeName>
        <fullName evidence="16">Aminoacyl-histidine dipeptidase</fullName>
    </alternativeName>
    <alternativeName>
        <fullName evidence="15">Beta-alanyl-histidine dipeptidase</fullName>
    </alternativeName>
    <alternativeName>
        <fullName evidence="14">Carnosinase</fullName>
    </alternativeName>
    <alternativeName>
        <fullName evidence="11">Peptidase D</fullName>
    </alternativeName>
    <alternativeName>
        <fullName evidence="17">Xaa-His dipeptidase</fullName>
    </alternativeName>
</protein>
<dbReference type="Pfam" id="PF07687">
    <property type="entry name" value="M20_dimer"/>
    <property type="match status" value="1"/>
</dbReference>
<keyword evidence="4" id="KW-0479">Metal-binding</keyword>
<dbReference type="PRINTS" id="PR00934">
    <property type="entry name" value="XHISDIPTASE"/>
</dbReference>
<evidence type="ECO:0000259" key="18">
    <source>
        <dbReference type="Pfam" id="PF07687"/>
    </source>
</evidence>
<dbReference type="eggNOG" id="COG2195">
    <property type="taxonomic scope" value="Bacteria"/>
</dbReference>
<comment type="similarity">
    <text evidence="12">Belongs to the peptidase M20C family.</text>
</comment>
<gene>
    <name evidence="19" type="primary">pepD</name>
    <name evidence="19" type="ORF">HMPREF9225_0952</name>
</gene>
<accession>E0NLB3</accession>
<dbReference type="HOGENOM" id="CLU_028526_0_0_9"/>
<dbReference type="CDD" id="cd03890">
    <property type="entry name" value="M20_pepD"/>
    <property type="match status" value="1"/>
</dbReference>
<comment type="cofactor">
    <cofactor evidence="1">
        <name>Co(2+)</name>
        <dbReference type="ChEBI" id="CHEBI:48828"/>
    </cofactor>
</comment>
<evidence type="ECO:0000256" key="5">
    <source>
        <dbReference type="ARBA" id="ARBA00022801"/>
    </source>
</evidence>
<dbReference type="InterPro" id="IPR001160">
    <property type="entry name" value="Peptidase_M20C"/>
</dbReference>
<dbReference type="PANTHER" id="PTHR43501">
    <property type="entry name" value="CYTOSOL NON-SPECIFIC DIPEPTIDASE"/>
    <property type="match status" value="1"/>
</dbReference>
<dbReference type="PIRSF" id="PIRSF016599">
    <property type="entry name" value="Xaa-His_dipept"/>
    <property type="match status" value="1"/>
</dbReference>
<evidence type="ECO:0000256" key="12">
    <source>
        <dbReference type="ARBA" id="ARBA00061423"/>
    </source>
</evidence>
<evidence type="ECO:0000256" key="2">
    <source>
        <dbReference type="ARBA" id="ARBA00001947"/>
    </source>
</evidence>
<keyword evidence="6" id="KW-0862">Zinc</keyword>
<evidence type="ECO:0000256" key="16">
    <source>
        <dbReference type="ARBA" id="ARBA00077688"/>
    </source>
</evidence>
<evidence type="ECO:0000256" key="15">
    <source>
        <dbReference type="ARBA" id="ARBA00076004"/>
    </source>
</evidence>
<dbReference type="GO" id="GO:0046872">
    <property type="term" value="F:metal ion binding"/>
    <property type="evidence" value="ECO:0007669"/>
    <property type="project" value="UniProtKB-KW"/>
</dbReference>
<comment type="caution">
    <text evidence="19">The sequence shown here is derived from an EMBL/GenBank/DDBJ whole genome shotgun (WGS) entry which is preliminary data.</text>
</comment>
<dbReference type="GO" id="GO:0006508">
    <property type="term" value="P:proteolysis"/>
    <property type="evidence" value="ECO:0007669"/>
    <property type="project" value="UniProtKB-KW"/>
</dbReference>
<dbReference type="Proteomes" id="UP000003280">
    <property type="component" value="Unassembled WGS sequence"/>
</dbReference>
<dbReference type="Pfam" id="PF01546">
    <property type="entry name" value="Peptidase_M20"/>
    <property type="match status" value="1"/>
</dbReference>
<comment type="cofactor">
    <cofactor evidence="2">
        <name>Zn(2+)</name>
        <dbReference type="ChEBI" id="CHEBI:29105"/>
    </cofactor>
</comment>
<evidence type="ECO:0000256" key="17">
    <source>
        <dbReference type="ARBA" id="ARBA00078074"/>
    </source>
</evidence>
<keyword evidence="20" id="KW-1185">Reference proteome</keyword>
<dbReference type="STRING" id="862517.HMPREF9225_0952"/>
<dbReference type="GO" id="GO:0005829">
    <property type="term" value="C:cytosol"/>
    <property type="evidence" value="ECO:0007669"/>
    <property type="project" value="TreeGrafter"/>
</dbReference>
<evidence type="ECO:0000256" key="9">
    <source>
        <dbReference type="ARBA" id="ARBA00036421"/>
    </source>
</evidence>
<evidence type="ECO:0000256" key="6">
    <source>
        <dbReference type="ARBA" id="ARBA00022833"/>
    </source>
</evidence>
<evidence type="ECO:0000256" key="11">
    <source>
        <dbReference type="ARBA" id="ARBA00044252"/>
    </source>
</evidence>
<evidence type="ECO:0000256" key="14">
    <source>
        <dbReference type="ARBA" id="ARBA00075285"/>
    </source>
</evidence>
<dbReference type="PANTHER" id="PTHR43501:SF1">
    <property type="entry name" value="CYTOSOL NON-SPECIFIC DIPEPTIDASE"/>
    <property type="match status" value="1"/>
</dbReference>
<evidence type="ECO:0000256" key="10">
    <source>
        <dbReference type="ARBA" id="ARBA00038976"/>
    </source>
</evidence>